<dbReference type="EMBL" id="CP042469">
    <property type="protein sequence ID" value="QOX65205.1"/>
    <property type="molecule type" value="Genomic_DNA"/>
</dbReference>
<proteinExistence type="predicted"/>
<sequence length="332" mass="35015">MDSVFMEGLIAKAKQNPKSIIFPESDNAKVLQAAANVAELGVAFPILVGKKEVICNFAEESGIPSAAFRFIDNADEETAAKIVKKYLALSGDLTEKTLIRKSKDPLYFAAACVKVGEADCLAAGNTYTTGEVILASQMMIGMQEGIETISSLGIVEAPGFEGPNGNLLGITDCAVCQNPNAGELADIACASADTIQNLLGWDPKVALICFSTDGSGQHEITEKVVEAVKIANAKRPDLDIDGEFQLDAAINPNVAARKVRRESRVAGKANIIVFPDLNAGNIGVKLIQTFGKALAHGPLLQGFAKPVTDFSRSAPVDEIVGNLVMLVLKAGR</sequence>
<evidence type="ECO:0000313" key="2">
    <source>
        <dbReference type="Proteomes" id="UP000594014"/>
    </source>
</evidence>
<organism evidence="1 2">
    <name type="scientific">Anoxybacterium hadale</name>
    <dbReference type="NCBI Taxonomy" id="3408580"/>
    <lineage>
        <taxon>Bacteria</taxon>
        <taxon>Bacillati</taxon>
        <taxon>Bacillota</taxon>
        <taxon>Clostridia</taxon>
        <taxon>Peptostreptococcales</taxon>
        <taxon>Anaerovoracaceae</taxon>
        <taxon>Anoxybacterium</taxon>
    </lineage>
</organism>
<reference evidence="1" key="1">
    <citation type="submission" date="2019-08" db="EMBL/GenBank/DDBJ databases">
        <title>Genome sequence of Clostridiales bacterium MT110.</title>
        <authorList>
            <person name="Cao J."/>
        </authorList>
    </citation>
    <scope>NUCLEOTIDE SEQUENCE</scope>
    <source>
        <strain evidence="1">MT110</strain>
    </source>
</reference>
<name>A0ACD1AG89_9FIRM</name>
<gene>
    <name evidence="1" type="ORF">FRZ06_18535</name>
</gene>
<protein>
    <submittedName>
        <fullName evidence="1">Phosphate acetyltransferase</fullName>
    </submittedName>
</protein>
<dbReference type="Proteomes" id="UP000594014">
    <property type="component" value="Chromosome"/>
</dbReference>
<accession>A0ACD1AG89</accession>
<keyword evidence="2" id="KW-1185">Reference proteome</keyword>
<evidence type="ECO:0000313" key="1">
    <source>
        <dbReference type="EMBL" id="QOX65205.1"/>
    </source>
</evidence>